<comment type="caution">
    <text evidence="3">The sequence shown here is derived from an EMBL/GenBank/DDBJ whole genome shotgun (WGS) entry which is preliminary data.</text>
</comment>
<evidence type="ECO:0000259" key="2">
    <source>
        <dbReference type="Pfam" id="PF13635"/>
    </source>
</evidence>
<dbReference type="GO" id="GO:0005524">
    <property type="term" value="F:ATP binding"/>
    <property type="evidence" value="ECO:0007669"/>
    <property type="project" value="UniProtKB-KW"/>
</dbReference>
<accession>A0A2G5NSK3</accession>
<dbReference type="PANTHER" id="PTHR43566:SF2">
    <property type="entry name" value="DUF4143 DOMAIN-CONTAINING PROTEIN"/>
    <property type="match status" value="1"/>
</dbReference>
<proteinExistence type="predicted"/>
<dbReference type="AlphaFoldDB" id="A0A2G5NSK3"/>
<reference evidence="3 4" key="1">
    <citation type="journal article" date="2018" name="Front. Microbiol.">
        <title>Description and Comparative Genomics of Macrococcus caseolyticus subsp. hominis subsp. nov., Macrococcus goetzii sp. nov., Macrococcus epidermidis sp. nov., and Macrococcus bohemicus sp. nov., Novel Macrococci From Human Clinical Material With Virulence Potential and Suspected Uptake of Foreign DNA by Natural Transformation.</title>
        <authorList>
            <person name="Maslanova I."/>
            <person name="Wertheimer Z."/>
            <person name="Sedlacek I."/>
            <person name="Svec P."/>
            <person name="Indrakova A."/>
            <person name="Kovarovic V."/>
            <person name="Schumann P."/>
            <person name="Sproer C."/>
            <person name="Kralova S."/>
            <person name="Sedo O."/>
            <person name="Kristofova L."/>
            <person name="Vrbovska V."/>
            <person name="Fuzik T."/>
            <person name="Petras P."/>
            <person name="Zdrahal Z."/>
            <person name="Ruzickova V."/>
            <person name="Doskar J."/>
            <person name="Pantucek R."/>
        </authorList>
    </citation>
    <scope>NUCLEOTIDE SEQUENCE [LARGE SCALE GENOMIC DNA]</scope>
    <source>
        <strain evidence="3 4">CCM 4927</strain>
    </source>
</reference>
<feature type="domain" description="DUF4143" evidence="2">
    <location>
        <begin position="196"/>
        <end position="355"/>
    </location>
</feature>
<keyword evidence="3" id="KW-0547">Nucleotide-binding</keyword>
<dbReference type="InterPro" id="IPR025420">
    <property type="entry name" value="DUF4143"/>
</dbReference>
<keyword evidence="4" id="KW-1185">Reference proteome</keyword>
<name>A0A2G5NSK3_9STAP</name>
<dbReference type="InterPro" id="IPR027417">
    <property type="entry name" value="P-loop_NTPase"/>
</dbReference>
<organism evidence="3 4">
    <name type="scientific">Macrococcoides goetzii</name>
    <dbReference type="NCBI Taxonomy" id="1891097"/>
    <lineage>
        <taxon>Bacteria</taxon>
        <taxon>Bacillati</taxon>
        <taxon>Bacillota</taxon>
        <taxon>Bacilli</taxon>
        <taxon>Bacillales</taxon>
        <taxon>Staphylococcaceae</taxon>
        <taxon>Macrococcoides</taxon>
    </lineage>
</organism>
<dbReference type="EMBL" id="MJBI02000001">
    <property type="protein sequence ID" value="RAI82641.1"/>
    <property type="molecule type" value="Genomic_DNA"/>
</dbReference>
<gene>
    <name evidence="3" type="ORF">BFS35_002855</name>
</gene>
<dbReference type="InterPro" id="IPR041682">
    <property type="entry name" value="AAA_14"/>
</dbReference>
<dbReference type="Pfam" id="PF13173">
    <property type="entry name" value="AAA_14"/>
    <property type="match status" value="1"/>
</dbReference>
<sequence length="405" mass="46577">MYIHRTIEDTLLKVQQNFKVALITGPRQVGKSTVLKHLFGDDYEYVTLDDLFELNLAKEDPKLFFMNHPGKLIIDEVQYAPELFIEIKRLVDQNDDYGQYILTGSQGFSLMRNISESLAGRVGIIEMNGLSTREIVGDDMLSPFIPNKDFIAAKRKYVELSEMWRIIQRGSLPELYKNENLDWDMYYASYVKTYIERDVRDLLNVKDLNLFSQFLTALAARTAQMLNYNTIANEIGVDIKTIKSWISVLETSGIIYLLQPFSNNRLTRVIKTPMLYFKDTGLVCYLLKWKTPETLMNGAMSGEILETFVISEIIKSFNNAGITNVPIMFYRDRDMKEIDVIIEEDGVLYPVEIKKTSMPTLKMAKNMAVLEKAEGFSIGNQMILSFVQQKSYLAYDTITYPICAI</sequence>
<feature type="domain" description="AAA" evidence="1">
    <location>
        <begin position="18"/>
        <end position="135"/>
    </location>
</feature>
<keyword evidence="3" id="KW-0067">ATP-binding</keyword>
<dbReference type="PANTHER" id="PTHR43566">
    <property type="entry name" value="CONSERVED PROTEIN"/>
    <property type="match status" value="1"/>
</dbReference>
<dbReference type="RefSeq" id="WP_099578034.1">
    <property type="nucleotide sequence ID" value="NZ_MJBI02000001.1"/>
</dbReference>
<evidence type="ECO:0000313" key="4">
    <source>
        <dbReference type="Proteomes" id="UP000229523"/>
    </source>
</evidence>
<dbReference type="Proteomes" id="UP000229523">
    <property type="component" value="Unassembled WGS sequence"/>
</dbReference>
<evidence type="ECO:0000313" key="3">
    <source>
        <dbReference type="EMBL" id="RAI82641.1"/>
    </source>
</evidence>
<dbReference type="Pfam" id="PF13635">
    <property type="entry name" value="DUF4143"/>
    <property type="match status" value="1"/>
</dbReference>
<evidence type="ECO:0000259" key="1">
    <source>
        <dbReference type="Pfam" id="PF13173"/>
    </source>
</evidence>
<protein>
    <submittedName>
        <fullName evidence="3">ATP-binding protein</fullName>
    </submittedName>
</protein>
<dbReference type="SUPFAM" id="SSF52540">
    <property type="entry name" value="P-loop containing nucleoside triphosphate hydrolases"/>
    <property type="match status" value="1"/>
</dbReference>